<organism evidence="1 2">
    <name type="scientific">Alcanivorax nanhaiticus</name>
    <dbReference type="NCBI Taxonomy" id="1177154"/>
    <lineage>
        <taxon>Bacteria</taxon>
        <taxon>Pseudomonadati</taxon>
        <taxon>Pseudomonadota</taxon>
        <taxon>Gammaproteobacteria</taxon>
        <taxon>Oceanospirillales</taxon>
        <taxon>Alcanivoracaceae</taxon>
        <taxon>Alcanivorax</taxon>
    </lineage>
</organism>
<comment type="caution">
    <text evidence="1">The sequence shown here is derived from an EMBL/GenBank/DDBJ whole genome shotgun (WGS) entry which is preliminary data.</text>
</comment>
<protein>
    <submittedName>
        <fullName evidence="1">Uncharacterized protein</fullName>
    </submittedName>
</protein>
<dbReference type="Proteomes" id="UP000029444">
    <property type="component" value="Unassembled WGS sequence"/>
</dbReference>
<dbReference type="RefSeq" id="WP_035234963.1">
    <property type="nucleotide sequence ID" value="NZ_ARXV01000020.1"/>
</dbReference>
<accession>A0A095TLC0</accession>
<keyword evidence="2" id="KW-1185">Reference proteome</keyword>
<reference evidence="1 2" key="1">
    <citation type="submission" date="2012-09" db="EMBL/GenBank/DDBJ databases">
        <title>Genome Sequence of alkane-degrading Bacterium Alcanivorax sp. 19-m-6.</title>
        <authorList>
            <person name="Lai Q."/>
            <person name="Shao Z."/>
        </authorList>
    </citation>
    <scope>NUCLEOTIDE SEQUENCE [LARGE SCALE GENOMIC DNA]</scope>
    <source>
        <strain evidence="1 2">19-m-6</strain>
    </source>
</reference>
<dbReference type="PATRIC" id="fig|1177154.3.peg.3537"/>
<name>A0A095TLC0_9GAMM</name>
<dbReference type="eggNOG" id="ENOG5032ZG7">
    <property type="taxonomic scope" value="Bacteria"/>
</dbReference>
<evidence type="ECO:0000313" key="2">
    <source>
        <dbReference type="Proteomes" id="UP000029444"/>
    </source>
</evidence>
<dbReference type="AlphaFoldDB" id="A0A095TLC0"/>
<sequence length="205" mass="23498">MSQELQRRRRAIVTGLTPYMNEAVLMEAISHWQQHYSERPRYSLQGYVSDLCKLFDLGERRHHIHMSLVQAMSMSEQELASDPLSANHSHAEQSHPYTASLQRLLECLWENLAPAVASQLRLDMIAMLRGRAITPETRLTMEHWLQSPGRTLGGLPLEVLRQQLNNAYVLLCERLGPVDADTHLKNAYNMARRQPGMESALKKLM</sequence>
<dbReference type="STRING" id="1177154.Y5S_03528"/>
<evidence type="ECO:0000313" key="1">
    <source>
        <dbReference type="EMBL" id="KGD63253.1"/>
    </source>
</evidence>
<dbReference type="EMBL" id="ARXV01000020">
    <property type="protein sequence ID" value="KGD63253.1"/>
    <property type="molecule type" value="Genomic_DNA"/>
</dbReference>
<proteinExistence type="predicted"/>
<gene>
    <name evidence="1" type="ORF">Y5S_03528</name>
</gene>
<dbReference type="OrthoDB" id="6657308at2"/>